<evidence type="ECO:0000256" key="2">
    <source>
        <dbReference type="ARBA" id="ARBA00022723"/>
    </source>
</evidence>
<evidence type="ECO:0000256" key="5">
    <source>
        <dbReference type="ARBA" id="ARBA00023242"/>
    </source>
</evidence>
<comment type="caution">
    <text evidence="8">The sequence shown here is derived from an EMBL/GenBank/DDBJ whole genome shotgun (WGS) entry which is preliminary data.</text>
</comment>
<gene>
    <name evidence="8" type="ORF">Agabi119p4_6392</name>
</gene>
<dbReference type="PROSITE" id="PS50048">
    <property type="entry name" value="ZN2_CY6_FUNGAL_2"/>
    <property type="match status" value="1"/>
</dbReference>
<dbReference type="InterPro" id="IPR050815">
    <property type="entry name" value="TF_fung"/>
</dbReference>
<dbReference type="PANTHER" id="PTHR47338:SF29">
    <property type="entry name" value="ZN(2)-C6 FUNGAL-TYPE DOMAIN-CONTAINING PROTEIN"/>
    <property type="match status" value="1"/>
</dbReference>
<name>A0A8H7C9Y8_AGABI</name>
<dbReference type="CDD" id="cd12148">
    <property type="entry name" value="fungal_TF_MHR"/>
    <property type="match status" value="1"/>
</dbReference>
<dbReference type="EMBL" id="JABXXO010000009">
    <property type="protein sequence ID" value="KAF7770418.1"/>
    <property type="molecule type" value="Genomic_DNA"/>
</dbReference>
<keyword evidence="5" id="KW-0539">Nucleus</keyword>
<feature type="region of interest" description="Disordered" evidence="6">
    <location>
        <begin position="100"/>
        <end position="173"/>
    </location>
</feature>
<accession>A0A8H7C9Y8</accession>
<dbReference type="CDD" id="cd00067">
    <property type="entry name" value="GAL4"/>
    <property type="match status" value="1"/>
</dbReference>
<evidence type="ECO:0000256" key="4">
    <source>
        <dbReference type="ARBA" id="ARBA00023163"/>
    </source>
</evidence>
<dbReference type="GO" id="GO:0008270">
    <property type="term" value="F:zinc ion binding"/>
    <property type="evidence" value="ECO:0007669"/>
    <property type="project" value="InterPro"/>
</dbReference>
<dbReference type="InterPro" id="IPR001138">
    <property type="entry name" value="Zn2Cys6_DnaBD"/>
</dbReference>
<feature type="compositionally biased region" description="Low complexity" evidence="6">
    <location>
        <begin position="118"/>
        <end position="134"/>
    </location>
</feature>
<proteinExistence type="predicted"/>
<dbReference type="Pfam" id="PF00172">
    <property type="entry name" value="Zn_clus"/>
    <property type="match status" value="1"/>
</dbReference>
<evidence type="ECO:0000256" key="6">
    <source>
        <dbReference type="SAM" id="MobiDB-lite"/>
    </source>
</evidence>
<evidence type="ECO:0000256" key="1">
    <source>
        <dbReference type="ARBA" id="ARBA00004123"/>
    </source>
</evidence>
<feature type="compositionally biased region" description="Low complexity" evidence="6">
    <location>
        <begin position="152"/>
        <end position="171"/>
    </location>
</feature>
<organism evidence="8 9">
    <name type="scientific">Agaricus bisporus var. burnettii</name>
    <dbReference type="NCBI Taxonomy" id="192524"/>
    <lineage>
        <taxon>Eukaryota</taxon>
        <taxon>Fungi</taxon>
        <taxon>Dikarya</taxon>
        <taxon>Basidiomycota</taxon>
        <taxon>Agaricomycotina</taxon>
        <taxon>Agaricomycetes</taxon>
        <taxon>Agaricomycetidae</taxon>
        <taxon>Agaricales</taxon>
        <taxon>Agaricineae</taxon>
        <taxon>Agaricaceae</taxon>
        <taxon>Agaricus</taxon>
    </lineage>
</organism>
<keyword evidence="3" id="KW-0805">Transcription regulation</keyword>
<dbReference type="SMART" id="SM00066">
    <property type="entry name" value="GAL4"/>
    <property type="match status" value="1"/>
</dbReference>
<sequence>MSKSPSSGPIRSGHSRPLRRGKACSVCRMLKIKCDGAHPICGPCQKNPRSDACDWDNGQAKSKVAMLTETVETLRARIIELENPGLTTPSVTLHDPYHEFKKQRSRSPLPEPQHQTGPSTSFSPAPSSSSLPPSMHRHHFTPLEARTTSTGSSASPSRQIISRSPASSSEEPPQPLIPFLIDKFLLHAAEFGFFLDTLSFHRSTLLVKLAFGHHHRPTPALLTTAYLWGVHLLRPDTLSQVDEHALLIRALHHVVTDTLGSHPKRILHTIQAEVLLATYFFRNGRLMEAKVRLSSAVSLVLSTQMHRIRSSHYPPFTPTAIFNDTPVLPQAPEHAIEEGELINGFWTVFSLHKMLSFTLEPPTSICGALEAPGLQVDAPWPFESHDYRNGCLTPEIQGNDTIKHFLSGIPPSNRNDTSLTALVVKASILCHQATYLSGHWAPNLAGREAEAFNASFRSVDTLIDGFRTWLPQLIQSTNIATTKTIMLIHGLTNAATIKLHGILSFSNTISNQKCVQAACDMVTVNGIDLRRLGAVNSVYGILWQMACQVFIGEISRRQSQISLLSSISEDSLRHHINLGLDAFKIFSDDCVFIRYQRLKVEEAYAALNAATTDYLSATSSLTPLTPSRSL</sequence>
<evidence type="ECO:0000313" key="9">
    <source>
        <dbReference type="Proteomes" id="UP000629468"/>
    </source>
</evidence>
<dbReference type="Gene3D" id="4.10.240.10">
    <property type="entry name" value="Zn(2)-C6 fungal-type DNA-binding domain"/>
    <property type="match status" value="1"/>
</dbReference>
<dbReference type="AlphaFoldDB" id="A0A8H7C9Y8"/>
<keyword evidence="2" id="KW-0479">Metal-binding</keyword>
<evidence type="ECO:0000256" key="3">
    <source>
        <dbReference type="ARBA" id="ARBA00023015"/>
    </source>
</evidence>
<dbReference type="PROSITE" id="PS00463">
    <property type="entry name" value="ZN2_CY6_FUNGAL_1"/>
    <property type="match status" value="1"/>
</dbReference>
<dbReference type="GO" id="GO:0005634">
    <property type="term" value="C:nucleus"/>
    <property type="evidence" value="ECO:0007669"/>
    <property type="project" value="UniProtKB-SubCell"/>
</dbReference>
<dbReference type="InterPro" id="IPR036864">
    <property type="entry name" value="Zn2-C6_fun-type_DNA-bd_sf"/>
</dbReference>
<dbReference type="Proteomes" id="UP000629468">
    <property type="component" value="Unassembled WGS sequence"/>
</dbReference>
<reference evidence="8 9" key="1">
    <citation type="journal article" name="Sci. Rep.">
        <title>Telomere-to-telomere assembled and centromere annotated genomes of the two main subspecies of the button mushroom Agaricus bisporus reveal especially polymorphic chromosome ends.</title>
        <authorList>
            <person name="Sonnenberg A.S.M."/>
            <person name="Sedaghat-Telgerd N."/>
            <person name="Lavrijssen B."/>
            <person name="Ohm R.A."/>
            <person name="Hendrickx P.M."/>
            <person name="Scholtmeijer K."/>
            <person name="Baars J.J.P."/>
            <person name="van Peer A."/>
        </authorList>
    </citation>
    <scope>NUCLEOTIDE SEQUENCE [LARGE SCALE GENOMIC DNA]</scope>
    <source>
        <strain evidence="8 9">H119_p4</strain>
    </source>
</reference>
<comment type="subcellular location">
    <subcellularLocation>
        <location evidence="1">Nucleus</location>
    </subcellularLocation>
</comment>
<dbReference type="SUPFAM" id="SSF57701">
    <property type="entry name" value="Zn2/Cys6 DNA-binding domain"/>
    <property type="match status" value="1"/>
</dbReference>
<protein>
    <submittedName>
        <fullName evidence="8">Transcriptional regulator family: Fungal Specific TF</fullName>
    </submittedName>
</protein>
<dbReference type="PANTHER" id="PTHR47338">
    <property type="entry name" value="ZN(II)2CYS6 TRANSCRIPTION FACTOR (EUROFUNG)-RELATED"/>
    <property type="match status" value="1"/>
</dbReference>
<feature type="domain" description="Zn(2)-C6 fungal-type" evidence="7">
    <location>
        <begin position="23"/>
        <end position="55"/>
    </location>
</feature>
<dbReference type="GO" id="GO:0000981">
    <property type="term" value="F:DNA-binding transcription factor activity, RNA polymerase II-specific"/>
    <property type="evidence" value="ECO:0007669"/>
    <property type="project" value="InterPro"/>
</dbReference>
<evidence type="ECO:0000313" key="8">
    <source>
        <dbReference type="EMBL" id="KAF7770418.1"/>
    </source>
</evidence>
<keyword evidence="4" id="KW-0804">Transcription</keyword>
<evidence type="ECO:0000259" key="7">
    <source>
        <dbReference type="PROSITE" id="PS50048"/>
    </source>
</evidence>